<reference evidence="3" key="1">
    <citation type="submission" date="2023-06" db="EMBL/GenBank/DDBJ databases">
        <title>Gycomyces niveus sp.nov., a novel actinomycete isolated from soil in Shouguang.</title>
        <authorList>
            <person name="Yang X."/>
            <person name="Zhao J."/>
        </authorList>
    </citation>
    <scope>NUCLEOTIDE SEQUENCE</scope>
    <source>
        <strain evidence="3">NEAU C2</strain>
    </source>
</reference>
<evidence type="ECO:0000313" key="3">
    <source>
        <dbReference type="EMBL" id="MDN3241812.1"/>
    </source>
</evidence>
<dbReference type="Proteomes" id="UP001171902">
    <property type="component" value="Unassembled WGS sequence"/>
</dbReference>
<evidence type="ECO:0000313" key="5">
    <source>
        <dbReference type="Proteomes" id="UP001171902"/>
    </source>
</evidence>
<gene>
    <name evidence="3" type="ORF">QWI33_18955</name>
    <name evidence="4" type="ORF">QWI33_28675</name>
</gene>
<keyword evidence="5" id="KW-1185">Reference proteome</keyword>
<feature type="transmembrane region" description="Helical" evidence="2">
    <location>
        <begin position="40"/>
        <end position="63"/>
    </location>
</feature>
<proteinExistence type="predicted"/>
<evidence type="ECO:0008006" key="6">
    <source>
        <dbReference type="Google" id="ProtNLM"/>
    </source>
</evidence>
<accession>A0ABT7YT39</accession>
<evidence type="ECO:0000313" key="4">
    <source>
        <dbReference type="EMBL" id="MDN3243719.1"/>
    </source>
</evidence>
<keyword evidence="2" id="KW-0472">Membrane</keyword>
<dbReference type="RefSeq" id="WP_289958720.1">
    <property type="nucleotide sequence ID" value="NZ_JAUEMJ010000006.1"/>
</dbReference>
<name>A0ABT7YT39_9ACTN</name>
<keyword evidence="2" id="KW-0812">Transmembrane</keyword>
<sequence length="106" mass="11490">MSTLIESTETTGAEDDQSPSDELRDNELDVLRETGGIRSMLPVLVGSVAVGIAAVAVIGVQLTRRRRSKTLLRRAASRAEDVRDALTHAAAELPERGKAAVRRVRR</sequence>
<dbReference type="EMBL" id="JAUEMJ010000016">
    <property type="protein sequence ID" value="MDN3243719.1"/>
    <property type="molecule type" value="Genomic_DNA"/>
</dbReference>
<feature type="region of interest" description="Disordered" evidence="1">
    <location>
        <begin position="1"/>
        <end position="24"/>
    </location>
</feature>
<comment type="caution">
    <text evidence="3">The sequence shown here is derived from an EMBL/GenBank/DDBJ whole genome shotgun (WGS) entry which is preliminary data.</text>
</comment>
<organism evidence="3 5">
    <name type="scientific">Glycomyces tritici</name>
    <dbReference type="NCBI Taxonomy" id="2665176"/>
    <lineage>
        <taxon>Bacteria</taxon>
        <taxon>Bacillati</taxon>
        <taxon>Actinomycetota</taxon>
        <taxon>Actinomycetes</taxon>
        <taxon>Glycomycetales</taxon>
        <taxon>Glycomycetaceae</taxon>
        <taxon>Glycomyces</taxon>
    </lineage>
</organism>
<feature type="compositionally biased region" description="Polar residues" evidence="1">
    <location>
        <begin position="1"/>
        <end position="11"/>
    </location>
</feature>
<evidence type="ECO:0000256" key="2">
    <source>
        <dbReference type="SAM" id="Phobius"/>
    </source>
</evidence>
<keyword evidence="2" id="KW-1133">Transmembrane helix</keyword>
<evidence type="ECO:0000256" key="1">
    <source>
        <dbReference type="SAM" id="MobiDB-lite"/>
    </source>
</evidence>
<dbReference type="EMBL" id="JAUEMJ010000006">
    <property type="protein sequence ID" value="MDN3241812.1"/>
    <property type="molecule type" value="Genomic_DNA"/>
</dbReference>
<protein>
    <recommendedName>
        <fullName evidence="6">DUF3618 domain-containing protein</fullName>
    </recommendedName>
</protein>